<dbReference type="SMART" id="SM00397">
    <property type="entry name" value="t_SNARE"/>
    <property type="match status" value="1"/>
</dbReference>
<proteinExistence type="inferred from homology"/>
<dbReference type="PROSITE" id="PS50192">
    <property type="entry name" value="T_SNARE"/>
    <property type="match status" value="1"/>
</dbReference>
<evidence type="ECO:0000256" key="1">
    <source>
        <dbReference type="ARBA" id="ARBA00009480"/>
    </source>
</evidence>
<sequence length="406" mass="46375">MGIKNMFKKRAPEMDNFEPVVGSGRTQKFAAYGELAQQKEKKTYAPANPYAQEPVNDENGLPQTSNPYANPSAQNAPSGYSQPAAFNPRAQPPKPQANTQHVNIQPQAYNPPRNPSFQHNQRLTNPYSNASRANPYAASAPGGYEPSIDLNADPEDDLNDVPDNYYNPEEEQQRQAEMEEEEEVEQIKQEMRFTKQQTLSSTRNMVHMGQQALNSADNTLGMMGSQSERIFESEDSLRKMDQKNYELGKHINQINKYRGMLTPLATNPFNGKVRRRREDEEWLNRRMDQKATQEHNRAQIAKSQNRIGLGLDGKLKTGDVASAAPERRRNYQRYQFENDSEDEAMEGEIDDGLEQVSEIVSKLNIKAKIMGKEMDKQNERLRRMEEEADRVELDVSKNTRRLGKFV</sequence>
<dbReference type="GO" id="GO:0005886">
    <property type="term" value="C:plasma membrane"/>
    <property type="evidence" value="ECO:0007669"/>
    <property type="project" value="TreeGrafter"/>
</dbReference>
<dbReference type="GeneID" id="30147605"/>
<name>A0A1E3QJ84_9ASCO</name>
<feature type="coiled-coil region" evidence="2">
    <location>
        <begin position="367"/>
        <end position="401"/>
    </location>
</feature>
<evidence type="ECO:0000313" key="5">
    <source>
        <dbReference type="EMBL" id="ODQ77766.1"/>
    </source>
</evidence>
<keyword evidence="2" id="KW-0175">Coiled coil</keyword>
<dbReference type="SUPFAM" id="SSF58038">
    <property type="entry name" value="SNARE fusion complex"/>
    <property type="match status" value="2"/>
</dbReference>
<dbReference type="EMBL" id="KV454438">
    <property type="protein sequence ID" value="ODQ77766.1"/>
    <property type="molecule type" value="Genomic_DNA"/>
</dbReference>
<dbReference type="GO" id="GO:0006906">
    <property type="term" value="P:vesicle fusion"/>
    <property type="evidence" value="ECO:0007669"/>
    <property type="project" value="TreeGrafter"/>
</dbReference>
<feature type="compositionally biased region" description="Polar residues" evidence="3">
    <location>
        <begin position="61"/>
        <end position="81"/>
    </location>
</feature>
<keyword evidence="6" id="KW-1185">Reference proteome</keyword>
<dbReference type="Proteomes" id="UP000094336">
    <property type="component" value="Unassembled WGS sequence"/>
</dbReference>
<dbReference type="GO" id="GO:0005484">
    <property type="term" value="F:SNAP receptor activity"/>
    <property type="evidence" value="ECO:0007669"/>
    <property type="project" value="TreeGrafter"/>
</dbReference>
<comment type="similarity">
    <text evidence="1">Belongs to the SNAP-25 family.</text>
</comment>
<dbReference type="AlphaFoldDB" id="A0A1E3QJ84"/>
<evidence type="ECO:0000256" key="3">
    <source>
        <dbReference type="SAM" id="MobiDB-lite"/>
    </source>
</evidence>
<feature type="compositionally biased region" description="Basic and acidic residues" evidence="3">
    <location>
        <begin position="284"/>
        <end position="297"/>
    </location>
</feature>
<feature type="region of interest" description="Disordered" evidence="3">
    <location>
        <begin position="1"/>
        <end position="25"/>
    </location>
</feature>
<evidence type="ECO:0000313" key="6">
    <source>
        <dbReference type="Proteomes" id="UP000094336"/>
    </source>
</evidence>
<feature type="region of interest" description="Disordered" evidence="3">
    <location>
        <begin position="284"/>
        <end position="305"/>
    </location>
</feature>
<dbReference type="STRING" id="984486.A0A1E3QJ84"/>
<feature type="domain" description="T-SNARE coiled-coil homology" evidence="4">
    <location>
        <begin position="343"/>
        <end position="405"/>
    </location>
</feature>
<dbReference type="Gene3D" id="1.20.5.110">
    <property type="match status" value="2"/>
</dbReference>
<dbReference type="GO" id="GO:0031201">
    <property type="term" value="C:SNARE complex"/>
    <property type="evidence" value="ECO:0007669"/>
    <property type="project" value="TreeGrafter"/>
</dbReference>
<dbReference type="OrthoDB" id="18679at2759"/>
<protein>
    <recommendedName>
        <fullName evidence="4">t-SNARE coiled-coil homology domain-containing protein</fullName>
    </recommendedName>
</protein>
<feature type="compositionally biased region" description="Polar residues" evidence="3">
    <location>
        <begin position="115"/>
        <end position="132"/>
    </location>
</feature>
<organism evidence="5 6">
    <name type="scientific">Babjeviella inositovora NRRL Y-12698</name>
    <dbReference type="NCBI Taxonomy" id="984486"/>
    <lineage>
        <taxon>Eukaryota</taxon>
        <taxon>Fungi</taxon>
        <taxon>Dikarya</taxon>
        <taxon>Ascomycota</taxon>
        <taxon>Saccharomycotina</taxon>
        <taxon>Pichiomycetes</taxon>
        <taxon>Serinales incertae sedis</taxon>
        <taxon>Babjeviella</taxon>
    </lineage>
</organism>
<dbReference type="GO" id="GO:0019905">
    <property type="term" value="F:syntaxin binding"/>
    <property type="evidence" value="ECO:0007669"/>
    <property type="project" value="TreeGrafter"/>
</dbReference>
<dbReference type="InterPro" id="IPR000727">
    <property type="entry name" value="T_SNARE_dom"/>
</dbReference>
<evidence type="ECO:0000259" key="4">
    <source>
        <dbReference type="PROSITE" id="PS50192"/>
    </source>
</evidence>
<dbReference type="CDD" id="cd15857">
    <property type="entry name" value="SNARE_SEC9C"/>
    <property type="match status" value="1"/>
</dbReference>
<accession>A0A1E3QJ84</accession>
<evidence type="ECO:0000256" key="2">
    <source>
        <dbReference type="SAM" id="Coils"/>
    </source>
</evidence>
<dbReference type="PANTHER" id="PTHR19305:SF9">
    <property type="entry name" value="SYNAPTOSOMAL-ASSOCIATED PROTEIN 29"/>
    <property type="match status" value="1"/>
</dbReference>
<gene>
    <name evidence="5" type="ORF">BABINDRAFT_163164</name>
</gene>
<dbReference type="RefSeq" id="XP_018983094.1">
    <property type="nucleotide sequence ID" value="XM_019129752.1"/>
</dbReference>
<feature type="compositionally biased region" description="Polar residues" evidence="3">
    <location>
        <begin position="96"/>
        <end position="108"/>
    </location>
</feature>
<reference evidence="6" key="1">
    <citation type="submission" date="2016-05" db="EMBL/GenBank/DDBJ databases">
        <title>Comparative genomics of biotechnologically important yeasts.</title>
        <authorList>
            <consortium name="DOE Joint Genome Institute"/>
            <person name="Riley R."/>
            <person name="Haridas S."/>
            <person name="Wolfe K.H."/>
            <person name="Lopes M.R."/>
            <person name="Hittinger C.T."/>
            <person name="Goker M."/>
            <person name="Salamov A."/>
            <person name="Wisecaver J."/>
            <person name="Long T.M."/>
            <person name="Aerts A.L."/>
            <person name="Barry K."/>
            <person name="Choi C."/>
            <person name="Clum A."/>
            <person name="Coughlan A.Y."/>
            <person name="Deshpande S."/>
            <person name="Douglass A.P."/>
            <person name="Hanson S.J."/>
            <person name="Klenk H.-P."/>
            <person name="Labutti K."/>
            <person name="Lapidus A."/>
            <person name="Lindquist E."/>
            <person name="Lipzen A."/>
            <person name="Meier-Kolthoff J.P."/>
            <person name="Ohm R.A."/>
            <person name="Otillar R.P."/>
            <person name="Pangilinan J."/>
            <person name="Peng Y."/>
            <person name="Rokas A."/>
            <person name="Rosa C.A."/>
            <person name="Scheuner C."/>
            <person name="Sibirny A.A."/>
            <person name="Slot J.C."/>
            <person name="Stielow J.B."/>
            <person name="Sun H."/>
            <person name="Kurtzman C.P."/>
            <person name="Blackwell M."/>
            <person name="Grigoriev I.V."/>
            <person name="Jeffries T.W."/>
        </authorList>
    </citation>
    <scope>NUCLEOTIDE SEQUENCE [LARGE SCALE GENOMIC DNA]</scope>
    <source>
        <strain evidence="6">NRRL Y-12698</strain>
    </source>
</reference>
<dbReference type="GO" id="GO:0006887">
    <property type="term" value="P:exocytosis"/>
    <property type="evidence" value="ECO:0007669"/>
    <property type="project" value="TreeGrafter"/>
</dbReference>
<feature type="region of interest" description="Disordered" evidence="3">
    <location>
        <begin position="40"/>
        <end position="184"/>
    </location>
</feature>
<dbReference type="PANTHER" id="PTHR19305">
    <property type="entry name" value="SYNAPTOSOMAL ASSOCIATED PROTEIN"/>
    <property type="match status" value="1"/>
</dbReference>